<proteinExistence type="predicted"/>
<evidence type="ECO:0000313" key="2">
    <source>
        <dbReference type="Proteomes" id="UP000887159"/>
    </source>
</evidence>
<dbReference type="Proteomes" id="UP000887159">
    <property type="component" value="Unassembled WGS sequence"/>
</dbReference>
<name>A0A8X6R8F4_TRICX</name>
<sequence>MRDFSDNTWAPLSEVLNALSVGSLESRRKGHYLKLAGEQNERLKSSCAGECQLDLRKASESSFGTFCGSVKLD</sequence>
<accession>A0A8X6R8F4</accession>
<reference evidence="1" key="1">
    <citation type="submission" date="2020-08" db="EMBL/GenBank/DDBJ databases">
        <title>Multicomponent nature underlies the extraordinary mechanical properties of spider dragline silk.</title>
        <authorList>
            <person name="Kono N."/>
            <person name="Nakamura H."/>
            <person name="Mori M."/>
            <person name="Yoshida Y."/>
            <person name="Ohtoshi R."/>
            <person name="Malay A.D."/>
            <person name="Moran D.A.P."/>
            <person name="Tomita M."/>
            <person name="Numata K."/>
            <person name="Arakawa K."/>
        </authorList>
    </citation>
    <scope>NUCLEOTIDE SEQUENCE</scope>
</reference>
<keyword evidence="2" id="KW-1185">Reference proteome</keyword>
<organism evidence="1 2">
    <name type="scientific">Trichonephila clavipes</name>
    <name type="common">Golden silk orbweaver</name>
    <name type="synonym">Nephila clavipes</name>
    <dbReference type="NCBI Taxonomy" id="2585209"/>
    <lineage>
        <taxon>Eukaryota</taxon>
        <taxon>Metazoa</taxon>
        <taxon>Ecdysozoa</taxon>
        <taxon>Arthropoda</taxon>
        <taxon>Chelicerata</taxon>
        <taxon>Arachnida</taxon>
        <taxon>Araneae</taxon>
        <taxon>Araneomorphae</taxon>
        <taxon>Entelegynae</taxon>
        <taxon>Araneoidea</taxon>
        <taxon>Nephilidae</taxon>
        <taxon>Trichonephila</taxon>
    </lineage>
</organism>
<dbReference type="EMBL" id="BMAU01021094">
    <property type="protein sequence ID" value="GFX90326.1"/>
    <property type="molecule type" value="Genomic_DNA"/>
</dbReference>
<dbReference type="AlphaFoldDB" id="A0A8X6R8F4"/>
<protein>
    <submittedName>
        <fullName evidence="1">Uncharacterized protein</fullName>
    </submittedName>
</protein>
<evidence type="ECO:0000313" key="1">
    <source>
        <dbReference type="EMBL" id="GFX90326.1"/>
    </source>
</evidence>
<comment type="caution">
    <text evidence="1">The sequence shown here is derived from an EMBL/GenBank/DDBJ whole genome shotgun (WGS) entry which is preliminary data.</text>
</comment>
<gene>
    <name evidence="1" type="ORF">TNCV_3849011</name>
</gene>